<keyword evidence="2" id="KW-1185">Reference proteome</keyword>
<dbReference type="RefSeq" id="WP_174539751.1">
    <property type="nucleotide sequence ID" value="NZ_WHUT02000005.1"/>
</dbReference>
<comment type="caution">
    <text evidence="1">The sequence shown here is derived from an EMBL/GenBank/DDBJ whole genome shotgun (WGS) entry which is preliminary data.</text>
</comment>
<dbReference type="Proteomes" id="UP000484076">
    <property type="component" value="Unassembled WGS sequence"/>
</dbReference>
<dbReference type="AlphaFoldDB" id="A0A8X8H057"/>
<evidence type="ECO:0000313" key="2">
    <source>
        <dbReference type="Proteomes" id="UP000484076"/>
    </source>
</evidence>
<dbReference type="EMBL" id="WHUT02000005">
    <property type="protein sequence ID" value="NUB44651.1"/>
    <property type="molecule type" value="Genomic_DNA"/>
</dbReference>
<protein>
    <submittedName>
        <fullName evidence="1">Uncharacterized protein</fullName>
    </submittedName>
</protein>
<proteinExistence type="predicted"/>
<reference evidence="1" key="1">
    <citation type="submission" date="2020-05" db="EMBL/GenBank/DDBJ databases">
        <title>Fertoebacter nigrum gen. nov., sp. nov., a new member of the family Rhodobacteraceae.</title>
        <authorList>
            <person name="Szuroczki S."/>
            <person name="Abbaszade G."/>
            <person name="Buni D."/>
            <person name="Schumann P."/>
            <person name="Toth E."/>
        </authorList>
    </citation>
    <scope>NUCLEOTIDE SEQUENCE</scope>
    <source>
        <strain evidence="1">RG-N-1a</strain>
    </source>
</reference>
<sequence>MTLTATTTPDTGLAYFAPAPRPAIPAPAKTNPAQAALDLMFGYFDQK</sequence>
<gene>
    <name evidence="1" type="ORF">GEU84_009675</name>
</gene>
<name>A0A8X8H057_9RHOB</name>
<organism evidence="1 2">
    <name type="scientific">Fertoeibacter niger</name>
    <dbReference type="NCBI Taxonomy" id="2656921"/>
    <lineage>
        <taxon>Bacteria</taxon>
        <taxon>Pseudomonadati</taxon>
        <taxon>Pseudomonadota</taxon>
        <taxon>Alphaproteobacteria</taxon>
        <taxon>Rhodobacterales</taxon>
        <taxon>Paracoccaceae</taxon>
        <taxon>Fertoeibacter</taxon>
    </lineage>
</organism>
<accession>A0A8X8H057</accession>
<evidence type="ECO:0000313" key="1">
    <source>
        <dbReference type="EMBL" id="NUB44651.1"/>
    </source>
</evidence>